<dbReference type="KEGG" id="apln:108740020"/>
<evidence type="ECO:0000256" key="1">
    <source>
        <dbReference type="ARBA" id="ARBA00004141"/>
    </source>
</evidence>
<dbReference type="STRING" id="224129.A0A1W4XB84"/>
<dbReference type="PANTHER" id="PTHR23291">
    <property type="entry name" value="BAX INHIBITOR-RELATED"/>
    <property type="match status" value="1"/>
</dbReference>
<feature type="transmembrane region" description="Helical" evidence="5">
    <location>
        <begin position="191"/>
        <end position="209"/>
    </location>
</feature>
<feature type="transmembrane region" description="Helical" evidence="5">
    <location>
        <begin position="133"/>
        <end position="154"/>
    </location>
</feature>
<dbReference type="RefSeq" id="XP_018329689.1">
    <property type="nucleotide sequence ID" value="XM_018474187.1"/>
</dbReference>
<dbReference type="Proteomes" id="UP000192223">
    <property type="component" value="Unplaced"/>
</dbReference>
<sequence length="249" mass="28167">MSQTVPLILQDDCEQGGKNFDESIEDDFSYRNNVLQASKNIRLAFIRKVYGILSVQLLLTVIIAAVCMFTPQITGFVQKNDWMLMLSLFGSMGILIALFIKRKDTPANFILLTAFTVMQAYTVGVIVSFYPKIVVLQALLLTFIVLGALTVYTFQSKRDFSCLHSCLFAGLCILILGGFLQIFFHSSLMEFIIGIGGAALFCLFIIYDTQLLMQVLSPEEYILATINLYMDIINLFLYILRILQELNRQ</sequence>
<dbReference type="InterPro" id="IPR006214">
    <property type="entry name" value="Bax_inhibitor_1-related"/>
</dbReference>
<keyword evidence="4 5" id="KW-0472">Membrane</keyword>
<evidence type="ECO:0000313" key="7">
    <source>
        <dbReference type="RefSeq" id="XP_018329688.1"/>
    </source>
</evidence>
<feature type="transmembrane region" description="Helical" evidence="5">
    <location>
        <begin position="83"/>
        <end position="100"/>
    </location>
</feature>
<dbReference type="Pfam" id="PF01027">
    <property type="entry name" value="Bax1-I"/>
    <property type="match status" value="1"/>
</dbReference>
<dbReference type="RefSeq" id="XP_025831189.1">
    <property type="nucleotide sequence ID" value="XM_025975404.1"/>
</dbReference>
<evidence type="ECO:0000256" key="2">
    <source>
        <dbReference type="ARBA" id="ARBA00022692"/>
    </source>
</evidence>
<dbReference type="GeneID" id="108740020"/>
<comment type="subcellular location">
    <subcellularLocation>
        <location evidence="1">Membrane</location>
        <topology evidence="1">Multi-pass membrane protein</topology>
    </subcellularLocation>
</comment>
<evidence type="ECO:0000313" key="8">
    <source>
        <dbReference type="RefSeq" id="XP_018329689.1"/>
    </source>
</evidence>
<dbReference type="PANTHER" id="PTHR23291:SF50">
    <property type="entry name" value="PROTEIN LIFEGUARD 4"/>
    <property type="match status" value="1"/>
</dbReference>
<evidence type="ECO:0000313" key="6">
    <source>
        <dbReference type="Proteomes" id="UP000192223"/>
    </source>
</evidence>
<dbReference type="RefSeq" id="XP_018329688.1">
    <property type="nucleotide sequence ID" value="XM_018474186.2"/>
</dbReference>
<dbReference type="AlphaFoldDB" id="A0A1W4XB84"/>
<dbReference type="OrthoDB" id="7933078at2759"/>
<protein>
    <submittedName>
        <fullName evidence="7 8">Protein lifeguard 4</fullName>
    </submittedName>
</protein>
<gene>
    <name evidence="7 8 9" type="primary">LOC108740020</name>
</gene>
<dbReference type="GO" id="GO:0043066">
    <property type="term" value="P:negative regulation of apoptotic process"/>
    <property type="evidence" value="ECO:0007669"/>
    <property type="project" value="TreeGrafter"/>
</dbReference>
<evidence type="ECO:0000256" key="3">
    <source>
        <dbReference type="ARBA" id="ARBA00022989"/>
    </source>
</evidence>
<keyword evidence="3 5" id="KW-1133">Transmembrane helix</keyword>
<evidence type="ECO:0000256" key="4">
    <source>
        <dbReference type="ARBA" id="ARBA00023136"/>
    </source>
</evidence>
<reference evidence="7 8" key="1">
    <citation type="submission" date="2025-04" db="UniProtKB">
        <authorList>
            <consortium name="RefSeq"/>
        </authorList>
    </citation>
    <scope>IDENTIFICATION</scope>
    <source>
        <tissue evidence="7 8">Entire body</tissue>
    </source>
</reference>
<accession>A0A1W4XB84</accession>
<evidence type="ECO:0000256" key="5">
    <source>
        <dbReference type="RuleBase" id="RU004379"/>
    </source>
</evidence>
<proteinExistence type="inferred from homology"/>
<name>A0A1W4XB84_AGRPL</name>
<dbReference type="GO" id="GO:0016020">
    <property type="term" value="C:membrane"/>
    <property type="evidence" value="ECO:0007669"/>
    <property type="project" value="UniProtKB-SubCell"/>
</dbReference>
<feature type="transmembrane region" description="Helical" evidence="5">
    <location>
        <begin position="221"/>
        <end position="243"/>
    </location>
</feature>
<feature type="transmembrane region" description="Helical" evidence="5">
    <location>
        <begin position="107"/>
        <end position="127"/>
    </location>
</feature>
<feature type="transmembrane region" description="Helical" evidence="5">
    <location>
        <begin position="166"/>
        <end position="185"/>
    </location>
</feature>
<organism evidence="6 7">
    <name type="scientific">Agrilus planipennis</name>
    <name type="common">Emerald ash borer</name>
    <name type="synonym">Agrilus marcopoli</name>
    <dbReference type="NCBI Taxonomy" id="224129"/>
    <lineage>
        <taxon>Eukaryota</taxon>
        <taxon>Metazoa</taxon>
        <taxon>Ecdysozoa</taxon>
        <taxon>Arthropoda</taxon>
        <taxon>Hexapoda</taxon>
        <taxon>Insecta</taxon>
        <taxon>Pterygota</taxon>
        <taxon>Neoptera</taxon>
        <taxon>Endopterygota</taxon>
        <taxon>Coleoptera</taxon>
        <taxon>Polyphaga</taxon>
        <taxon>Elateriformia</taxon>
        <taxon>Buprestoidea</taxon>
        <taxon>Buprestidae</taxon>
        <taxon>Agrilinae</taxon>
        <taxon>Agrilus</taxon>
    </lineage>
</organism>
<keyword evidence="2 5" id="KW-0812">Transmembrane</keyword>
<evidence type="ECO:0000313" key="9">
    <source>
        <dbReference type="RefSeq" id="XP_025831189.1"/>
    </source>
</evidence>
<feature type="transmembrane region" description="Helical" evidence="5">
    <location>
        <begin position="49"/>
        <end position="71"/>
    </location>
</feature>
<keyword evidence="6" id="KW-1185">Reference proteome</keyword>
<comment type="similarity">
    <text evidence="5">Belongs to the BI1 family.</text>
</comment>